<sequence length="202" mass="22219">MAFFNPFCSEEAISHSNYCSLQKNHPSQKTQPPGPLKQTTRKVAGKLTELLDDSSTPKQLLGHARRQNCCFGVYPQLGSTKATAGLCRDLARFLHEYKDQPAAHATFMAVFTTSSSLSEADFEKKVAEQISLLQQAAEPFYCLPESEKEKAETGYTCVAFGGRLLKVISLYRNSSGGHLKFDYPMLAFSLQPAKKAKQASAA</sequence>
<proteinExistence type="predicted"/>
<dbReference type="Proteomes" id="UP000011910">
    <property type="component" value="Unassembled WGS sequence"/>
</dbReference>
<dbReference type="RefSeq" id="WP_009195461.1">
    <property type="nucleotide sequence ID" value="NZ_AODQ01000045.1"/>
</dbReference>
<gene>
    <name evidence="1" type="ORF">ADICEAN_02068</name>
</gene>
<comment type="caution">
    <text evidence="1">The sequence shown here is derived from an EMBL/GenBank/DDBJ whole genome shotgun (WGS) entry which is preliminary data.</text>
</comment>
<evidence type="ECO:0000313" key="2">
    <source>
        <dbReference type="Proteomes" id="UP000011910"/>
    </source>
</evidence>
<accession>M7N2B3</accession>
<reference evidence="1 2" key="1">
    <citation type="journal article" date="2013" name="Genome Announc.">
        <title>Draft Genome Sequence of Cesiribacter andamanensis Strain AMV16T, Isolated from a Soil Sample from a Mud Volcano in the Andaman Islands, India.</title>
        <authorList>
            <person name="Shivaji S."/>
            <person name="Ara S."/>
            <person name="Begum Z."/>
            <person name="Srinivas T.N."/>
            <person name="Singh A."/>
            <person name="Kumar Pinnaka A."/>
        </authorList>
    </citation>
    <scope>NUCLEOTIDE SEQUENCE [LARGE SCALE GENOMIC DNA]</scope>
    <source>
        <strain evidence="1 2">AMV16</strain>
    </source>
</reference>
<protein>
    <submittedName>
        <fullName evidence="1">Uncharacterized protein</fullName>
    </submittedName>
</protein>
<organism evidence="1 2">
    <name type="scientific">Cesiribacter andamanensis AMV16</name>
    <dbReference type="NCBI Taxonomy" id="1279009"/>
    <lineage>
        <taxon>Bacteria</taxon>
        <taxon>Pseudomonadati</taxon>
        <taxon>Bacteroidota</taxon>
        <taxon>Cytophagia</taxon>
        <taxon>Cytophagales</taxon>
        <taxon>Cesiribacteraceae</taxon>
        <taxon>Cesiribacter</taxon>
    </lineage>
</organism>
<dbReference type="EMBL" id="AODQ01000045">
    <property type="protein sequence ID" value="EMR02793.1"/>
    <property type="molecule type" value="Genomic_DNA"/>
</dbReference>
<name>M7N2B3_9BACT</name>
<dbReference type="OrthoDB" id="9835019at2"/>
<dbReference type="eggNOG" id="COG3403">
    <property type="taxonomic scope" value="Bacteria"/>
</dbReference>
<keyword evidence="2" id="KW-1185">Reference proteome</keyword>
<evidence type="ECO:0000313" key="1">
    <source>
        <dbReference type="EMBL" id="EMR02793.1"/>
    </source>
</evidence>
<dbReference type="STRING" id="1279009.ADICEAN_02068"/>
<dbReference type="AlphaFoldDB" id="M7N2B3"/>